<evidence type="ECO:0000313" key="6">
    <source>
        <dbReference type="EMBL" id="CAA9505014.1"/>
    </source>
</evidence>
<dbReference type="PRINTS" id="PR00691">
    <property type="entry name" value="ADHESINB"/>
</dbReference>
<dbReference type="Pfam" id="PF01297">
    <property type="entry name" value="ZnuA"/>
    <property type="match status" value="1"/>
</dbReference>
<comment type="similarity">
    <text evidence="5">Belongs to the bacterial solute-binding protein 9 family.</text>
</comment>
<evidence type="ECO:0000256" key="3">
    <source>
        <dbReference type="ARBA" id="ARBA00022723"/>
    </source>
</evidence>
<dbReference type="SUPFAM" id="SSF53807">
    <property type="entry name" value="Helical backbone' metal receptor"/>
    <property type="match status" value="1"/>
</dbReference>
<evidence type="ECO:0000256" key="1">
    <source>
        <dbReference type="ARBA" id="ARBA00004196"/>
    </source>
</evidence>
<evidence type="ECO:0008006" key="7">
    <source>
        <dbReference type="Google" id="ProtNLM"/>
    </source>
</evidence>
<keyword evidence="2 5" id="KW-0813">Transport</keyword>
<dbReference type="GO" id="GO:0007155">
    <property type="term" value="P:cell adhesion"/>
    <property type="evidence" value="ECO:0007669"/>
    <property type="project" value="InterPro"/>
</dbReference>
<dbReference type="PANTHER" id="PTHR42953:SF1">
    <property type="entry name" value="METAL-BINDING PROTEIN HI_0362-RELATED"/>
    <property type="match status" value="1"/>
</dbReference>
<reference evidence="6" key="1">
    <citation type="submission" date="2020-02" db="EMBL/GenBank/DDBJ databases">
        <authorList>
            <person name="Meier V. D."/>
        </authorList>
    </citation>
    <scope>NUCLEOTIDE SEQUENCE</scope>
    <source>
        <strain evidence="6">AVDCRST_MAG69</strain>
    </source>
</reference>
<dbReference type="EMBL" id="CADCVP010000229">
    <property type="protein sequence ID" value="CAA9505014.1"/>
    <property type="molecule type" value="Genomic_DNA"/>
</dbReference>
<protein>
    <recommendedName>
        <fullName evidence="7">Zinc ABC transporter, substrate-binding protein ZnuA</fullName>
    </recommendedName>
</protein>
<dbReference type="GO" id="GO:0030313">
    <property type="term" value="C:cell envelope"/>
    <property type="evidence" value="ECO:0007669"/>
    <property type="project" value="UniProtKB-SubCell"/>
</dbReference>
<dbReference type="InterPro" id="IPR006127">
    <property type="entry name" value="ZnuA-like"/>
</dbReference>
<accession>A0A6J4STI1</accession>
<dbReference type="InterPro" id="IPR006128">
    <property type="entry name" value="Lipoprotein_PsaA-like"/>
</dbReference>
<organism evidence="6">
    <name type="scientific">uncultured Solirubrobacteraceae bacterium</name>
    <dbReference type="NCBI Taxonomy" id="1162706"/>
    <lineage>
        <taxon>Bacteria</taxon>
        <taxon>Bacillati</taxon>
        <taxon>Actinomycetota</taxon>
        <taxon>Thermoleophilia</taxon>
        <taxon>Solirubrobacterales</taxon>
        <taxon>Solirubrobacteraceae</taxon>
        <taxon>environmental samples</taxon>
    </lineage>
</organism>
<dbReference type="InterPro" id="IPR050492">
    <property type="entry name" value="Bact_metal-bind_prot9"/>
</dbReference>
<dbReference type="PRINTS" id="PR00690">
    <property type="entry name" value="ADHESNFAMILY"/>
</dbReference>
<dbReference type="AlphaFoldDB" id="A0A6J4STI1"/>
<dbReference type="GO" id="GO:0030001">
    <property type="term" value="P:metal ion transport"/>
    <property type="evidence" value="ECO:0007669"/>
    <property type="project" value="InterPro"/>
</dbReference>
<evidence type="ECO:0000256" key="5">
    <source>
        <dbReference type="RuleBase" id="RU003512"/>
    </source>
</evidence>
<gene>
    <name evidence="6" type="ORF">AVDCRST_MAG69-2139</name>
</gene>
<proteinExistence type="inferred from homology"/>
<dbReference type="PROSITE" id="PS51257">
    <property type="entry name" value="PROKAR_LIPOPROTEIN"/>
    <property type="match status" value="1"/>
</dbReference>
<dbReference type="GO" id="GO:0046872">
    <property type="term" value="F:metal ion binding"/>
    <property type="evidence" value="ECO:0007669"/>
    <property type="project" value="UniProtKB-KW"/>
</dbReference>
<dbReference type="Gene3D" id="3.40.50.1980">
    <property type="entry name" value="Nitrogenase molybdenum iron protein domain"/>
    <property type="match status" value="2"/>
</dbReference>
<keyword evidence="3" id="KW-0479">Metal-binding</keyword>
<sequence>MMRMTFSKLVAMFRRPTLIILALATVIAGCGEAEGGDGGERIGVVSTTTQVADMARNVGGDRVEVTSLLAPGADPHDYEVRPADVEALSRARAVLRSGGELDEWLGEAIEGSGTDAPTVDLGERLPAGANPDPHWWHDPRNAERAVEAIRDALSAADPDGEGAYARNARAYLDELESLDAAVRNCMQRVPAEQRKLVTTHDALAHYAERYDIEVVGTVIPSSSTAGQPSAGDTRDLVETIEREDVKAIFTESSVNPKVEKAIADETGATIGTPLWADTLGPEGSSGDTYIGSIAANTRALVDGFTGGAVDCRLPAA</sequence>
<keyword evidence="4" id="KW-0732">Signal</keyword>
<name>A0A6J4STI1_9ACTN</name>
<dbReference type="PANTHER" id="PTHR42953">
    <property type="entry name" value="HIGH-AFFINITY ZINC UPTAKE SYSTEM PROTEIN ZNUA-RELATED"/>
    <property type="match status" value="1"/>
</dbReference>
<evidence type="ECO:0000256" key="2">
    <source>
        <dbReference type="ARBA" id="ARBA00022448"/>
    </source>
</evidence>
<comment type="subcellular location">
    <subcellularLocation>
        <location evidence="1">Cell envelope</location>
    </subcellularLocation>
</comment>
<dbReference type="InterPro" id="IPR006129">
    <property type="entry name" value="AdhesinB"/>
</dbReference>
<evidence type="ECO:0000256" key="4">
    <source>
        <dbReference type="ARBA" id="ARBA00022729"/>
    </source>
</evidence>